<proteinExistence type="predicted"/>
<dbReference type="Gene3D" id="1.25.40.430">
    <property type="match status" value="1"/>
</dbReference>
<organism evidence="1 2">
    <name type="scientific">Meloidogyne javanica</name>
    <name type="common">Root-knot nematode worm</name>
    <dbReference type="NCBI Taxonomy" id="6303"/>
    <lineage>
        <taxon>Eukaryota</taxon>
        <taxon>Metazoa</taxon>
        <taxon>Ecdysozoa</taxon>
        <taxon>Nematoda</taxon>
        <taxon>Chromadorea</taxon>
        <taxon>Rhabditida</taxon>
        <taxon>Tylenchina</taxon>
        <taxon>Tylenchomorpha</taxon>
        <taxon>Tylenchoidea</taxon>
        <taxon>Meloidogynidae</taxon>
        <taxon>Meloidogyninae</taxon>
        <taxon>Meloidogyne</taxon>
        <taxon>Meloidogyne incognita group</taxon>
    </lineage>
</organism>
<reference evidence="2" key="1">
    <citation type="submission" date="2022-11" db="UniProtKB">
        <authorList>
            <consortium name="WormBaseParasite"/>
        </authorList>
    </citation>
    <scope>IDENTIFICATION</scope>
</reference>
<protein>
    <submittedName>
        <fullName evidence="2">Uncharacterized protein</fullName>
    </submittedName>
</protein>
<dbReference type="WBParaSite" id="scaffold8198_cov240.g12844">
    <property type="protein sequence ID" value="scaffold8198_cov240.g12844"/>
    <property type="gene ID" value="scaffold8198_cov240.g12844"/>
</dbReference>
<sequence>MSLNNSNLNEDQQWFDNVENFRPLRGGRRGDTLNKVITSISKISVDEAEKKFQKELLEAEKQEDPLASMCTYVAWFEEHFPSEWWNKAREKLQLALKMNAVPLDLIHKASDELESNIMSMCKQSPENPLDNEDFDDSVESARTTFSRLRGIGRLHFAPIIRLPQGPPGVLSVNKKSKADRFEIFSDDHTDQSSSLFKTPIAPPKQVIKKSKISESLINDLDFQALFGLPQDHFDLQITNEENHPQTPYLNSSKLPNINLQTPIENSFCIYEDCNNTLEDDKYYAEQCDVAVSAAISGAASSCNLNFNLTKLDPIEDEECEGFLKSLNYSHSCRLYLGGAYIRCLCDPNRECCIYNTKTLLATVKPYCEKFSLNIVNNAKEICSDNKLCESINTVEAKKARQECYDAYGISVAEDDFPIKNF</sequence>
<evidence type="ECO:0000313" key="1">
    <source>
        <dbReference type="Proteomes" id="UP000887561"/>
    </source>
</evidence>
<keyword evidence="1" id="KW-1185">Reference proteome</keyword>
<name>A0A915N4Z9_MELJA</name>
<evidence type="ECO:0000313" key="2">
    <source>
        <dbReference type="WBParaSite" id="scaffold8198_cov240.g12844"/>
    </source>
</evidence>
<dbReference type="Proteomes" id="UP000887561">
    <property type="component" value="Unplaced"/>
</dbReference>
<accession>A0A915N4Z9</accession>
<dbReference type="AlphaFoldDB" id="A0A915N4Z9"/>